<dbReference type="Proteomes" id="UP000305202">
    <property type="component" value="Unassembled WGS sequence"/>
</dbReference>
<dbReference type="InterPro" id="IPR027417">
    <property type="entry name" value="P-loop_NTPase"/>
</dbReference>
<dbReference type="PROSITE" id="PS50893">
    <property type="entry name" value="ABC_TRANSPORTER_2"/>
    <property type="match status" value="1"/>
</dbReference>
<dbReference type="EMBL" id="SZPQ01000003">
    <property type="protein sequence ID" value="TKI07925.1"/>
    <property type="molecule type" value="Genomic_DNA"/>
</dbReference>
<dbReference type="NCBIfam" id="NF040873">
    <property type="entry name" value="AztA"/>
    <property type="match status" value="1"/>
</dbReference>
<evidence type="ECO:0000259" key="7">
    <source>
        <dbReference type="PROSITE" id="PS50893"/>
    </source>
</evidence>
<evidence type="ECO:0000256" key="4">
    <source>
        <dbReference type="ARBA" id="ARBA00022840"/>
    </source>
</evidence>
<dbReference type="GO" id="GO:0005524">
    <property type="term" value="F:ATP binding"/>
    <property type="evidence" value="ECO:0007669"/>
    <property type="project" value="UniProtKB-KW"/>
</dbReference>
<organism evidence="8 9">
    <name type="scientific">Martelella alba</name>
    <dbReference type="NCBI Taxonomy" id="2590451"/>
    <lineage>
        <taxon>Bacteria</taxon>
        <taxon>Pseudomonadati</taxon>
        <taxon>Pseudomonadota</taxon>
        <taxon>Alphaproteobacteria</taxon>
        <taxon>Hyphomicrobiales</taxon>
        <taxon>Aurantimonadaceae</taxon>
        <taxon>Martelella</taxon>
    </lineage>
</organism>
<dbReference type="Pfam" id="PF00005">
    <property type="entry name" value="ABC_tran"/>
    <property type="match status" value="1"/>
</dbReference>
<gene>
    <name evidence="8" type="ORF">FCN80_04810</name>
</gene>
<accession>A0ABY2SPY1</accession>
<reference evidence="8 9" key="1">
    <citation type="submission" date="2019-04" db="EMBL/GenBank/DDBJ databases">
        <authorList>
            <person name="Li M."/>
            <person name="Gao C."/>
        </authorList>
    </citation>
    <scope>NUCLEOTIDE SEQUENCE [LARGE SCALE GENOMIC DNA]</scope>
    <source>
        <strain evidence="8 9">BGMRC 2031</strain>
    </source>
</reference>
<evidence type="ECO:0000256" key="5">
    <source>
        <dbReference type="ARBA" id="ARBA00022906"/>
    </source>
</evidence>
<dbReference type="PROSITE" id="PS00211">
    <property type="entry name" value="ABC_TRANSPORTER_1"/>
    <property type="match status" value="1"/>
</dbReference>
<dbReference type="InterPro" id="IPR003439">
    <property type="entry name" value="ABC_transporter-like_ATP-bd"/>
</dbReference>
<dbReference type="InterPro" id="IPR047748">
    <property type="entry name" value="AztA-like"/>
</dbReference>
<dbReference type="PANTHER" id="PTHR42734:SF5">
    <property type="entry name" value="IRON TRANSPORT SYSTEM ATP-BINDING PROTEIN HI_0361-RELATED"/>
    <property type="match status" value="1"/>
</dbReference>
<dbReference type="SUPFAM" id="SSF52540">
    <property type="entry name" value="P-loop containing nucleoside triphosphate hydrolases"/>
    <property type="match status" value="1"/>
</dbReference>
<proteinExistence type="inferred from homology"/>
<comment type="caution">
    <text evidence="8">The sequence shown here is derived from an EMBL/GenBank/DDBJ whole genome shotgun (WGS) entry which is preliminary data.</text>
</comment>
<dbReference type="SMART" id="SM00382">
    <property type="entry name" value="AAA"/>
    <property type="match status" value="1"/>
</dbReference>
<dbReference type="PANTHER" id="PTHR42734">
    <property type="entry name" value="METAL TRANSPORT SYSTEM ATP-BINDING PROTEIN TM_0124-RELATED"/>
    <property type="match status" value="1"/>
</dbReference>
<dbReference type="InterPro" id="IPR050153">
    <property type="entry name" value="Metal_Ion_Import_ABC"/>
</dbReference>
<keyword evidence="2" id="KW-0813">Transport</keyword>
<keyword evidence="3" id="KW-0547">Nucleotide-binding</keyword>
<evidence type="ECO:0000256" key="6">
    <source>
        <dbReference type="ARBA" id="ARBA00023065"/>
    </source>
</evidence>
<evidence type="ECO:0000256" key="3">
    <source>
        <dbReference type="ARBA" id="ARBA00022741"/>
    </source>
</evidence>
<feature type="domain" description="ABC transporter" evidence="7">
    <location>
        <begin position="2"/>
        <end position="230"/>
    </location>
</feature>
<name>A0ABY2SPY1_9HYPH</name>
<keyword evidence="4 8" id="KW-0067">ATP-binding</keyword>
<keyword evidence="9" id="KW-1185">Reference proteome</keyword>
<keyword evidence="5" id="KW-0864">Zinc transport</keyword>
<dbReference type="InterPro" id="IPR017871">
    <property type="entry name" value="ABC_transporter-like_CS"/>
</dbReference>
<evidence type="ECO:0000256" key="1">
    <source>
        <dbReference type="ARBA" id="ARBA00005417"/>
    </source>
</evidence>
<dbReference type="InterPro" id="IPR003593">
    <property type="entry name" value="AAA+_ATPase"/>
</dbReference>
<comment type="similarity">
    <text evidence="1">Belongs to the ABC transporter superfamily.</text>
</comment>
<dbReference type="Gene3D" id="3.40.50.300">
    <property type="entry name" value="P-loop containing nucleotide triphosphate hydrolases"/>
    <property type="match status" value="1"/>
</dbReference>
<evidence type="ECO:0000313" key="8">
    <source>
        <dbReference type="EMBL" id="TKI07925.1"/>
    </source>
</evidence>
<protein>
    <submittedName>
        <fullName evidence="8">ABC transporter ATP-binding protein</fullName>
    </submittedName>
</protein>
<evidence type="ECO:0000313" key="9">
    <source>
        <dbReference type="Proteomes" id="UP000305202"/>
    </source>
</evidence>
<sequence length="237" mass="26236">MITLDNLVMGYRGLRVGLPVSGTFQSGSLTAIIGANGTGKSTLLKTIAGLLPPVAGRVLFADGRRPRIAYLPQQAEMDRQFPVNVIEVVAMGCWPRTGLLRRIGPRDQRRVLRALERVGLSSLANRSIEALSGGQFQRMLFARLLVQEAPLVLLDEPFTGIDIQTCDLLLAVIEQLHRDGRTVLVVLHDHQQVARHFPETLLLSPECPVWGNSADVLSRWRGRTESRFHSTAYIRAV</sequence>
<keyword evidence="5" id="KW-0862">Zinc</keyword>
<keyword evidence="6" id="KW-0406">Ion transport</keyword>
<evidence type="ECO:0000256" key="2">
    <source>
        <dbReference type="ARBA" id="ARBA00022448"/>
    </source>
</evidence>
<dbReference type="CDD" id="cd03235">
    <property type="entry name" value="ABC_Metallic_Cations"/>
    <property type="match status" value="1"/>
</dbReference>